<accession>A0A1W1I4R3</accession>
<evidence type="ECO:0000259" key="7">
    <source>
        <dbReference type="Pfam" id="PF13249"/>
    </source>
</evidence>
<sequence length="734" mass="82938">MRFPDTITMSILRTLFDRLSDSLFISVPEKMGLARDLASAPPLRLVSDKSMPTPATDTAFGRRTAGQTGSPVDTLDESIKRSQSWFLSRQHQSEGYWVAELEADTTLTAEYLMLRRFLDRVDPERERKAVLYLRSAQLPDGGWPIYRGGPSEISASVKAYFALKISGVSADEPYMLRARDRILAMGGVVQANVFTKITLALFEQYDWQGVPSMPPEIMLLPKRFYFSIYAISYWSRAVLIPLLIVFANQPVCRLPKEQGIDELFVTPRTTIRYRQFPPFNKDQGWFTPHNVFVVLDAVLKLYDRMPLAWVREKSLHRAASWMLEHMAGSGGLGAIYPAMANSVVALRCLGYQVDDPLVQKALREIEELEIHDTVTVEDQLVEAMHLQPCHSPIWDTALLMNALIEGGMAPDHLPLQRAARYLVSRQTKTVGDWKFSSHQAEPGGWYFQHENELYPDVDDSAVVLMALSKVRIPEAAALQESIKRGASWVLAMQGSDGGWGAYDKDNNRIVFNYIPFADHHALLDPSTSDLTGRCLEMLGALGYDQSHPAVAPALAFLKREQEHDGSWYGRWGVNYIYGTWSVLAGLRAIGEDLSQPYIRRAVAWLESRQNPDGGWGESCLSYAEDESIGRGDSTPSQTAWALMGLMSAGMTDSFSVARGIQYLLRHQSKDGSWEEACHTGTGFPRVFYLRYHWYCQYFPLWALAMYRNLRTRGKMRADEVRQHVLSHGSYRSPM</sequence>
<evidence type="ECO:0000256" key="5">
    <source>
        <dbReference type="SAM" id="MobiDB-lite"/>
    </source>
</evidence>
<gene>
    <name evidence="8" type="primary">shc</name>
    <name evidence="8" type="ORF">NSJP_1836</name>
</gene>
<dbReference type="UniPathway" id="UPA00337"/>
<name>A0A1W1I4R3_9BACT</name>
<dbReference type="InterPro" id="IPR032696">
    <property type="entry name" value="SQ_cyclase_C"/>
</dbReference>
<feature type="domain" description="Squalene cyclase N-terminal" evidence="7">
    <location>
        <begin position="79"/>
        <end position="372"/>
    </location>
</feature>
<dbReference type="PROSITE" id="PS01074">
    <property type="entry name" value="TERPENE_SYNTHASES"/>
    <property type="match status" value="1"/>
</dbReference>
<dbReference type="NCBIfam" id="TIGR01787">
    <property type="entry name" value="squalene_cyclas"/>
    <property type="match status" value="1"/>
</dbReference>
<dbReference type="CDD" id="cd02892">
    <property type="entry name" value="SQCY_1"/>
    <property type="match status" value="1"/>
</dbReference>
<feature type="domain" description="Squalene cyclase C-terminal" evidence="6">
    <location>
        <begin position="391"/>
        <end position="708"/>
    </location>
</feature>
<dbReference type="InterPro" id="IPR002365">
    <property type="entry name" value="Terpene_synthase_CS"/>
</dbReference>
<organism evidence="8 9">
    <name type="scientific">Nitrospira japonica</name>
    <dbReference type="NCBI Taxonomy" id="1325564"/>
    <lineage>
        <taxon>Bacteria</taxon>
        <taxon>Pseudomonadati</taxon>
        <taxon>Nitrospirota</taxon>
        <taxon>Nitrospiria</taxon>
        <taxon>Nitrospirales</taxon>
        <taxon>Nitrospiraceae</taxon>
        <taxon>Nitrospira</taxon>
    </lineage>
</organism>
<dbReference type="KEGG" id="nja:NSJP_1836"/>
<dbReference type="InterPro" id="IPR008930">
    <property type="entry name" value="Terpenoid_cyclase/PrenylTrfase"/>
</dbReference>
<dbReference type="GO" id="GO:0051007">
    <property type="term" value="F:squalene-hopene cyclase activity"/>
    <property type="evidence" value="ECO:0007669"/>
    <property type="project" value="UniProtKB-EC"/>
</dbReference>
<dbReference type="GO" id="GO:0016829">
    <property type="term" value="F:lyase activity"/>
    <property type="evidence" value="ECO:0007669"/>
    <property type="project" value="UniProtKB-KW"/>
</dbReference>
<proteinExistence type="inferred from homology"/>
<reference evidence="8 9" key="1">
    <citation type="submission" date="2017-03" db="EMBL/GenBank/DDBJ databases">
        <authorList>
            <person name="Afonso C.L."/>
            <person name="Miller P.J."/>
            <person name="Scott M.A."/>
            <person name="Spackman E."/>
            <person name="Goraichik I."/>
            <person name="Dimitrov K.M."/>
            <person name="Suarez D.L."/>
            <person name="Swayne D.E."/>
        </authorList>
    </citation>
    <scope>NUCLEOTIDE SEQUENCE [LARGE SCALE GENOMIC DNA]</scope>
    <source>
        <strain evidence="8">Genome sequencing of Nitrospira japonica strain NJ11</strain>
    </source>
</reference>
<keyword evidence="8" id="KW-0456">Lyase</keyword>
<dbReference type="STRING" id="1325564.NSJP_1836"/>
<feature type="region of interest" description="Disordered" evidence="5">
    <location>
        <begin position="45"/>
        <end position="74"/>
    </location>
</feature>
<dbReference type="PANTHER" id="PTHR11764">
    <property type="entry name" value="TERPENE CYCLASE/MUTASE FAMILY MEMBER"/>
    <property type="match status" value="1"/>
</dbReference>
<dbReference type="InterPro" id="IPR032697">
    <property type="entry name" value="SQ_cyclase_N"/>
</dbReference>
<dbReference type="PANTHER" id="PTHR11764:SF20">
    <property type="entry name" value="LANOSTEROL SYNTHASE"/>
    <property type="match status" value="1"/>
</dbReference>
<keyword evidence="4 8" id="KW-0413">Isomerase</keyword>
<dbReference type="GO" id="GO:0016104">
    <property type="term" value="P:triterpenoid biosynthetic process"/>
    <property type="evidence" value="ECO:0007669"/>
    <property type="project" value="InterPro"/>
</dbReference>
<dbReference type="SFLD" id="SFLDG01016">
    <property type="entry name" value="Prenyltransferase_Like_2"/>
    <property type="match status" value="1"/>
</dbReference>
<keyword evidence="9" id="KW-1185">Reference proteome</keyword>
<dbReference type="Pfam" id="PF13243">
    <property type="entry name" value="SQHop_cyclase_C"/>
    <property type="match status" value="1"/>
</dbReference>
<dbReference type="GO" id="GO:0005811">
    <property type="term" value="C:lipid droplet"/>
    <property type="evidence" value="ECO:0007669"/>
    <property type="project" value="InterPro"/>
</dbReference>
<comment type="pathway">
    <text evidence="1">Secondary metabolite biosynthesis; hopanoid biosynthesis.</text>
</comment>
<evidence type="ECO:0000313" key="9">
    <source>
        <dbReference type="Proteomes" id="UP000192042"/>
    </source>
</evidence>
<dbReference type="Proteomes" id="UP000192042">
    <property type="component" value="Chromosome I"/>
</dbReference>
<evidence type="ECO:0000256" key="3">
    <source>
        <dbReference type="ARBA" id="ARBA00022737"/>
    </source>
</evidence>
<dbReference type="EC" id="5.4.99.17" evidence="8"/>
<protein>
    <submittedName>
        <fullName evidence="8">Squalene--hopene cyclase</fullName>
        <ecNumber evidence="8">4.2.1.129</ecNumber>
        <ecNumber evidence="8">5.4.99.17</ecNumber>
    </submittedName>
</protein>
<dbReference type="EMBL" id="LT828648">
    <property type="protein sequence ID" value="SLM48008.1"/>
    <property type="molecule type" value="Genomic_DNA"/>
</dbReference>
<dbReference type="NCBIfam" id="TIGR01507">
    <property type="entry name" value="hopene_cyclase"/>
    <property type="match status" value="1"/>
</dbReference>
<evidence type="ECO:0000256" key="1">
    <source>
        <dbReference type="ARBA" id="ARBA00004999"/>
    </source>
</evidence>
<evidence type="ECO:0000256" key="2">
    <source>
        <dbReference type="ARBA" id="ARBA00009755"/>
    </source>
</evidence>
<keyword evidence="3" id="KW-0677">Repeat</keyword>
<dbReference type="Gene3D" id="1.50.10.20">
    <property type="match status" value="2"/>
</dbReference>
<comment type="similarity">
    <text evidence="2">Belongs to the terpene cyclase/mutase family.</text>
</comment>
<evidence type="ECO:0000259" key="6">
    <source>
        <dbReference type="Pfam" id="PF13243"/>
    </source>
</evidence>
<dbReference type="AlphaFoldDB" id="A0A1W1I4R3"/>
<dbReference type="InterPro" id="IPR018333">
    <property type="entry name" value="Squalene_cyclase"/>
</dbReference>
<dbReference type="SUPFAM" id="SSF48239">
    <property type="entry name" value="Terpenoid cyclases/Protein prenyltransferases"/>
    <property type="match status" value="2"/>
</dbReference>
<dbReference type="EC" id="4.2.1.129" evidence="8"/>
<dbReference type="Pfam" id="PF13249">
    <property type="entry name" value="SQHop_cyclase_N"/>
    <property type="match status" value="1"/>
</dbReference>
<evidence type="ECO:0000256" key="4">
    <source>
        <dbReference type="ARBA" id="ARBA00023235"/>
    </source>
</evidence>
<evidence type="ECO:0000313" key="8">
    <source>
        <dbReference type="EMBL" id="SLM48008.1"/>
    </source>
</evidence>
<dbReference type="InterPro" id="IPR006400">
    <property type="entry name" value="Hopene-cyclase"/>
</dbReference>